<dbReference type="GO" id="GO:0005829">
    <property type="term" value="C:cytosol"/>
    <property type="evidence" value="ECO:0007669"/>
    <property type="project" value="TreeGrafter"/>
</dbReference>
<gene>
    <name evidence="8" type="ORF">DMB65_16230</name>
</gene>
<dbReference type="CDD" id="cd17574">
    <property type="entry name" value="REC_OmpR"/>
    <property type="match status" value="1"/>
</dbReference>
<evidence type="ECO:0000256" key="2">
    <source>
        <dbReference type="ARBA" id="ARBA00023012"/>
    </source>
</evidence>
<dbReference type="AlphaFoldDB" id="A0A2V4BPB4"/>
<evidence type="ECO:0000259" key="6">
    <source>
        <dbReference type="PROSITE" id="PS50110"/>
    </source>
</evidence>
<keyword evidence="2" id="KW-0902">Two-component regulatory system</keyword>
<dbReference type="CDD" id="cd00383">
    <property type="entry name" value="trans_reg_C"/>
    <property type="match status" value="1"/>
</dbReference>
<evidence type="ECO:0000256" key="1">
    <source>
        <dbReference type="ARBA" id="ARBA00022553"/>
    </source>
</evidence>
<evidence type="ECO:0000259" key="7">
    <source>
        <dbReference type="PROSITE" id="PS51755"/>
    </source>
</evidence>
<proteinExistence type="predicted"/>
<sequence length="231" mass="27129">MKKLLLAEDDIDFATVLKQYLELHQFEVIWAENGEIALDYFKNQTFDICIFDVMMPKLDGFSLAEKIITINPDIPFIFLTARKLKEDKIIGLKLGADDYIAKPFEVDELVLRLQNILKRLEQKRSLNGNNIIEIGSYIFDNERLTLNNKNHVQQLTEKEAALIEYLYLNHNQLLKRDQILMSVWKKDDYFSGRSMDVFISRLRKYFNSDPKISIESVRNIGLEFKIEKNSI</sequence>
<feature type="modified residue" description="4-aspartylphosphate" evidence="4">
    <location>
        <position position="52"/>
    </location>
</feature>
<dbReference type="RefSeq" id="WP_110307678.1">
    <property type="nucleotide sequence ID" value="NZ_QJHK01000015.1"/>
</dbReference>
<evidence type="ECO:0000256" key="5">
    <source>
        <dbReference type="PROSITE-ProRule" id="PRU01091"/>
    </source>
</evidence>
<dbReference type="InterPro" id="IPR001867">
    <property type="entry name" value="OmpR/PhoB-type_DNA-bd"/>
</dbReference>
<dbReference type="PANTHER" id="PTHR48111">
    <property type="entry name" value="REGULATOR OF RPOS"/>
    <property type="match status" value="1"/>
</dbReference>
<dbReference type="Pfam" id="PF00486">
    <property type="entry name" value="Trans_reg_C"/>
    <property type="match status" value="1"/>
</dbReference>
<keyword evidence="9" id="KW-1185">Reference proteome</keyword>
<dbReference type="PROSITE" id="PS50110">
    <property type="entry name" value="RESPONSE_REGULATORY"/>
    <property type="match status" value="1"/>
</dbReference>
<dbReference type="GO" id="GO:0000156">
    <property type="term" value="F:phosphorelay response regulator activity"/>
    <property type="evidence" value="ECO:0007669"/>
    <property type="project" value="TreeGrafter"/>
</dbReference>
<dbReference type="PROSITE" id="PS51755">
    <property type="entry name" value="OMPR_PHOB"/>
    <property type="match status" value="1"/>
</dbReference>
<evidence type="ECO:0000256" key="3">
    <source>
        <dbReference type="ARBA" id="ARBA00023125"/>
    </source>
</evidence>
<dbReference type="GO" id="GO:0006355">
    <property type="term" value="P:regulation of DNA-templated transcription"/>
    <property type="evidence" value="ECO:0007669"/>
    <property type="project" value="InterPro"/>
</dbReference>
<feature type="domain" description="Response regulatory" evidence="6">
    <location>
        <begin position="3"/>
        <end position="117"/>
    </location>
</feature>
<dbReference type="Gene3D" id="3.40.50.2300">
    <property type="match status" value="1"/>
</dbReference>
<keyword evidence="3 5" id="KW-0238">DNA-binding</keyword>
<dbReference type="InterPro" id="IPR001789">
    <property type="entry name" value="Sig_transdc_resp-reg_receiver"/>
</dbReference>
<feature type="domain" description="OmpR/PhoB-type" evidence="7">
    <location>
        <begin position="129"/>
        <end position="226"/>
    </location>
</feature>
<dbReference type="Pfam" id="PF00072">
    <property type="entry name" value="Response_reg"/>
    <property type="match status" value="1"/>
</dbReference>
<name>A0A2V4BPB4_9FLAO</name>
<accession>A0A2V4BPB4</accession>
<dbReference type="InterPro" id="IPR011006">
    <property type="entry name" value="CheY-like_superfamily"/>
</dbReference>
<dbReference type="GO" id="GO:0032993">
    <property type="term" value="C:protein-DNA complex"/>
    <property type="evidence" value="ECO:0007669"/>
    <property type="project" value="TreeGrafter"/>
</dbReference>
<comment type="caution">
    <text evidence="8">The sequence shown here is derived from an EMBL/GenBank/DDBJ whole genome shotgun (WGS) entry which is preliminary data.</text>
</comment>
<dbReference type="Proteomes" id="UP000247903">
    <property type="component" value="Unassembled WGS sequence"/>
</dbReference>
<reference evidence="8 9" key="1">
    <citation type="submission" date="2018-05" db="EMBL/GenBank/DDBJ databases">
        <title>Flavobacterium sp. strain IMCC34759, incomplete genome.</title>
        <authorList>
            <person name="Joung Y."/>
            <person name="Cho J."/>
        </authorList>
    </citation>
    <scope>NUCLEOTIDE SEQUENCE [LARGE SCALE GENOMIC DNA]</scope>
    <source>
        <strain evidence="8 9">IMCC34759</strain>
    </source>
</reference>
<evidence type="ECO:0000313" key="9">
    <source>
        <dbReference type="Proteomes" id="UP000247903"/>
    </source>
</evidence>
<dbReference type="SMART" id="SM00448">
    <property type="entry name" value="REC"/>
    <property type="match status" value="1"/>
</dbReference>
<keyword evidence="1 4" id="KW-0597">Phosphoprotein</keyword>
<feature type="DNA-binding region" description="OmpR/PhoB-type" evidence="5">
    <location>
        <begin position="129"/>
        <end position="226"/>
    </location>
</feature>
<dbReference type="Gene3D" id="1.10.10.10">
    <property type="entry name" value="Winged helix-like DNA-binding domain superfamily/Winged helix DNA-binding domain"/>
    <property type="match status" value="1"/>
</dbReference>
<dbReference type="PANTHER" id="PTHR48111:SF40">
    <property type="entry name" value="PHOSPHATE REGULON TRANSCRIPTIONAL REGULATORY PROTEIN PHOB"/>
    <property type="match status" value="1"/>
</dbReference>
<dbReference type="EMBL" id="QJHK01000015">
    <property type="protein sequence ID" value="PXY39813.1"/>
    <property type="molecule type" value="Genomic_DNA"/>
</dbReference>
<dbReference type="SMART" id="SM00862">
    <property type="entry name" value="Trans_reg_C"/>
    <property type="match status" value="1"/>
</dbReference>
<dbReference type="SUPFAM" id="SSF52172">
    <property type="entry name" value="CheY-like"/>
    <property type="match status" value="1"/>
</dbReference>
<evidence type="ECO:0000313" key="8">
    <source>
        <dbReference type="EMBL" id="PXY39813.1"/>
    </source>
</evidence>
<organism evidence="8 9">
    <name type="scientific">Flavobacterium cheongpyeongense</name>
    <dbReference type="NCBI Taxonomy" id="2212651"/>
    <lineage>
        <taxon>Bacteria</taxon>
        <taxon>Pseudomonadati</taxon>
        <taxon>Bacteroidota</taxon>
        <taxon>Flavobacteriia</taxon>
        <taxon>Flavobacteriales</taxon>
        <taxon>Flavobacteriaceae</taxon>
        <taxon>Flavobacterium</taxon>
    </lineage>
</organism>
<dbReference type="GO" id="GO:0000976">
    <property type="term" value="F:transcription cis-regulatory region binding"/>
    <property type="evidence" value="ECO:0007669"/>
    <property type="project" value="TreeGrafter"/>
</dbReference>
<dbReference type="InterPro" id="IPR039420">
    <property type="entry name" value="WalR-like"/>
</dbReference>
<dbReference type="InterPro" id="IPR036388">
    <property type="entry name" value="WH-like_DNA-bd_sf"/>
</dbReference>
<evidence type="ECO:0000256" key="4">
    <source>
        <dbReference type="PROSITE-ProRule" id="PRU00169"/>
    </source>
</evidence>
<dbReference type="OrthoDB" id="9790442at2"/>
<protein>
    <submittedName>
        <fullName evidence="8">DNA-binding response regulator</fullName>
    </submittedName>
</protein>
<dbReference type="Gene3D" id="6.10.250.690">
    <property type="match status" value="1"/>
</dbReference>